<keyword evidence="6" id="KW-0508">mRNA splicing</keyword>
<dbReference type="PANTHER" id="PTHR11246:SF5">
    <property type="entry name" value="PRE-MRNA-SPLICING FACTOR SYF1"/>
    <property type="match status" value="1"/>
</dbReference>
<proteinExistence type="inferred from homology"/>
<sequence length="899" mass="105758">MWPKCGDTRSHNGGQRLAVKCNRRKRHNKMCGILVSAAQSQKWEDQSMASIMPVLQQDKDIFFEEEDVPYEEEILRNPYSVKCWLRYVDHKKDGPAKGLNMIFERALKELPGSYKLWYNYLRLRRKQVQGRCITDPGYEDVNNAYERSLVFMHKMPRIWLDYCQFLMDQARITRTRRTFDRGLRALPITQHHRIWPLYLKFVKMYPLRETAVRVFRRYLKLQCEDTEEFIDYLVSVDRLDEAAQKLASIINDDKFVSKRGKSKHQLWNELCEIISKNPDKVHSLKVEPILRQGIKRYTDQTGLLWNSLADYYTRSGLFEKARDMYEEAIQTVVTVRDFTQVFDAYAQFEESIISAKMEQTVESGATEEDDLELELRLARLEDLMDRRPLLLNSVLLRQNPHNVHEWHKRVELLTGKPTEIINTYTEAVQTVDPKLASGKLHSLWVAFAKFYEEAGQNEDARIIFEKATCVNYKHVDELASVWCEWAEMEIRHDNEQEALKLIQRAVAPPPRKVDYHDPTETVQARVHKSLKLWSLYADLEEALGTFKTCQAVYDRIIDLRIATPQIIMNYGMFLEENNYFEEAFKAYEKGIALFKWPNVYDIWNKYLTKFIERYGGKKLERARDLFEQCLENCPPKLTKALYLLYAKLEEDHGLARHAMNIYDRATRAVLPEEQYEMFNIYIKRAAELYGVTHTRPIYEKALEVLPDEHAREIGTRFAELERKLGEIDRARAIYAHLSQICDPRVAPKFWATWKEFEIKHGNEDTVREMLRIKRSVQAQYNTQVDFMSSQILAAQSAVKEMKTEDNPEQDEMQRLEERARQLAEESLQDQPNPDKGIKFIRSSTTQEELGEMTKTNNPEEINIDDDAETDEDETIEELEVEKQSVPKEVFGGLVQEEED</sequence>
<evidence type="ECO:0000256" key="6">
    <source>
        <dbReference type="ARBA" id="ARBA00023187"/>
    </source>
</evidence>
<evidence type="ECO:0000256" key="1">
    <source>
        <dbReference type="ARBA" id="ARBA00004123"/>
    </source>
</evidence>
<organism evidence="12 13">
    <name type="scientific">Paralvinella palmiformis</name>
    <dbReference type="NCBI Taxonomy" id="53620"/>
    <lineage>
        <taxon>Eukaryota</taxon>
        <taxon>Metazoa</taxon>
        <taxon>Spiralia</taxon>
        <taxon>Lophotrochozoa</taxon>
        <taxon>Annelida</taxon>
        <taxon>Polychaeta</taxon>
        <taxon>Sedentaria</taxon>
        <taxon>Canalipalpata</taxon>
        <taxon>Terebellida</taxon>
        <taxon>Terebelliformia</taxon>
        <taxon>Alvinellidae</taxon>
        <taxon>Paralvinella</taxon>
    </lineage>
</organism>
<evidence type="ECO:0000259" key="11">
    <source>
        <dbReference type="Pfam" id="PF23233"/>
    </source>
</evidence>
<feature type="domain" description="Pre-mRNA-splicing factor Syf1/CRNKL1-like C-terminal HAT-repeats" evidence="10">
    <location>
        <begin position="433"/>
        <end position="817"/>
    </location>
</feature>
<dbReference type="Pfam" id="PF23231">
    <property type="entry name" value="HAT_Syf1_CNRKL1_C"/>
    <property type="match status" value="1"/>
</dbReference>
<evidence type="ECO:0000256" key="3">
    <source>
        <dbReference type="ARBA" id="ARBA00022664"/>
    </source>
</evidence>
<evidence type="ECO:0000313" key="13">
    <source>
        <dbReference type="Proteomes" id="UP001208570"/>
    </source>
</evidence>
<evidence type="ECO:0000256" key="7">
    <source>
        <dbReference type="ARBA" id="ARBA00023242"/>
    </source>
</evidence>
<dbReference type="SMART" id="SM00386">
    <property type="entry name" value="HAT"/>
    <property type="match status" value="11"/>
</dbReference>
<dbReference type="FunFam" id="1.25.40.10:FF:000023">
    <property type="entry name" value="Pre-mRNA-splicing factor SYF1"/>
    <property type="match status" value="1"/>
</dbReference>
<dbReference type="GO" id="GO:0071014">
    <property type="term" value="C:post-mRNA release spliceosomal complex"/>
    <property type="evidence" value="ECO:0007669"/>
    <property type="project" value="TreeGrafter"/>
</dbReference>
<keyword evidence="4" id="KW-0747">Spliceosome</keyword>
<dbReference type="PANTHER" id="PTHR11246">
    <property type="entry name" value="PRE-MRNA SPLICING FACTOR"/>
    <property type="match status" value="1"/>
</dbReference>
<dbReference type="FunFam" id="1.25.40.10:FF:000220">
    <property type="entry name" value="Pre-mRNA-splicing factor SYF1"/>
    <property type="match status" value="1"/>
</dbReference>
<dbReference type="FunFam" id="1.25.40.10:FF:000411">
    <property type="entry name" value="pre-mRNA-splicing factor SYF1"/>
    <property type="match status" value="1"/>
</dbReference>
<dbReference type="InterPro" id="IPR011990">
    <property type="entry name" value="TPR-like_helical_dom_sf"/>
</dbReference>
<dbReference type="AlphaFoldDB" id="A0AAD9IZB5"/>
<evidence type="ECO:0000313" key="12">
    <source>
        <dbReference type="EMBL" id="KAK2143361.1"/>
    </source>
</evidence>
<accession>A0AAD9IZB5</accession>
<dbReference type="InterPro" id="IPR056350">
    <property type="entry name" value="HAT_Syf1_central"/>
</dbReference>
<evidence type="ECO:0000256" key="4">
    <source>
        <dbReference type="ARBA" id="ARBA00022728"/>
    </source>
</evidence>
<dbReference type="InterPro" id="IPR055430">
    <property type="entry name" value="HAT_Syf1_CNRKL1_C"/>
</dbReference>
<reference evidence="12" key="1">
    <citation type="journal article" date="2023" name="Mol. Biol. Evol.">
        <title>Third-Generation Sequencing Reveals the Adaptive Role of the Epigenome in Three Deep-Sea Polychaetes.</title>
        <authorList>
            <person name="Perez M."/>
            <person name="Aroh O."/>
            <person name="Sun Y."/>
            <person name="Lan Y."/>
            <person name="Juniper S.K."/>
            <person name="Young C.R."/>
            <person name="Angers B."/>
            <person name="Qian P.Y."/>
        </authorList>
    </citation>
    <scope>NUCLEOTIDE SEQUENCE</scope>
    <source>
        <strain evidence="12">P08H-3</strain>
    </source>
</reference>
<name>A0AAD9IZB5_9ANNE</name>
<feature type="domain" description="Pre-mRNA-splicing factor SYF1 central HAT repeats" evidence="9">
    <location>
        <begin position="227"/>
        <end position="431"/>
    </location>
</feature>
<evidence type="ECO:0000259" key="10">
    <source>
        <dbReference type="Pfam" id="PF23231"/>
    </source>
</evidence>
<dbReference type="InterPro" id="IPR003107">
    <property type="entry name" value="HAT"/>
</dbReference>
<keyword evidence="5" id="KW-0677">Repeat</keyword>
<dbReference type="Gene3D" id="1.25.40.10">
    <property type="entry name" value="Tetratricopeptide repeat domain"/>
    <property type="match status" value="3"/>
</dbReference>
<evidence type="ECO:0000256" key="5">
    <source>
        <dbReference type="ARBA" id="ARBA00022737"/>
    </source>
</evidence>
<comment type="similarity">
    <text evidence="2">Belongs to the crooked-neck family.</text>
</comment>
<dbReference type="SUPFAM" id="SSF48452">
    <property type="entry name" value="TPR-like"/>
    <property type="match status" value="3"/>
</dbReference>
<dbReference type="Proteomes" id="UP001208570">
    <property type="component" value="Unassembled WGS sequence"/>
</dbReference>
<dbReference type="FunFam" id="1.25.40.10:FF:001071">
    <property type="entry name" value="pre-mRNA-splicing factor SYF1-like"/>
    <property type="match status" value="1"/>
</dbReference>
<dbReference type="EMBL" id="JAODUP010000851">
    <property type="protein sequence ID" value="KAK2143361.1"/>
    <property type="molecule type" value="Genomic_DNA"/>
</dbReference>
<evidence type="ECO:0000256" key="8">
    <source>
        <dbReference type="SAM" id="MobiDB-lite"/>
    </source>
</evidence>
<comment type="subcellular location">
    <subcellularLocation>
        <location evidence="1">Nucleus</location>
    </subcellularLocation>
</comment>
<dbReference type="GO" id="GO:0000349">
    <property type="term" value="P:generation of catalytic spliceosome for first transesterification step"/>
    <property type="evidence" value="ECO:0007669"/>
    <property type="project" value="TreeGrafter"/>
</dbReference>
<keyword evidence="3" id="KW-0507">mRNA processing</keyword>
<comment type="caution">
    <text evidence="12">The sequence shown here is derived from an EMBL/GenBank/DDBJ whole genome shotgun (WGS) entry which is preliminary data.</text>
</comment>
<feature type="compositionally biased region" description="Polar residues" evidence="8">
    <location>
        <begin position="841"/>
        <end position="858"/>
    </location>
</feature>
<dbReference type="InterPro" id="IPR055433">
    <property type="entry name" value="HAT_Syf1-like_N"/>
</dbReference>
<dbReference type="Pfam" id="PF23233">
    <property type="entry name" value="HAT_Syf1_CNRKL1_N"/>
    <property type="match status" value="1"/>
</dbReference>
<evidence type="ECO:0000259" key="9">
    <source>
        <dbReference type="Pfam" id="PF23220"/>
    </source>
</evidence>
<evidence type="ECO:0000256" key="2">
    <source>
        <dbReference type="ARBA" id="ARBA00008644"/>
    </source>
</evidence>
<gene>
    <name evidence="12" type="ORF">LSH36_851g00064</name>
</gene>
<keyword evidence="13" id="KW-1185">Reference proteome</keyword>
<feature type="domain" description="Pre-mRNA-splicing factor Syf1-like N-terminal HAT-repeats" evidence="11">
    <location>
        <begin position="66"/>
        <end position="223"/>
    </location>
</feature>
<feature type="region of interest" description="Disordered" evidence="8">
    <location>
        <begin position="824"/>
        <end position="899"/>
    </location>
</feature>
<dbReference type="FunFam" id="1.25.40.10:FF:000137">
    <property type="entry name" value="Pre-mRNA-splicing factor syf1"/>
    <property type="match status" value="1"/>
</dbReference>
<dbReference type="Pfam" id="PF23220">
    <property type="entry name" value="HAT_Syf1_M"/>
    <property type="match status" value="1"/>
</dbReference>
<dbReference type="InterPro" id="IPR045075">
    <property type="entry name" value="Syf1-like"/>
</dbReference>
<protein>
    <recommendedName>
        <fullName evidence="14">Pre-mRNA-splicing factor SYF1</fullName>
    </recommendedName>
</protein>
<feature type="compositionally biased region" description="Acidic residues" evidence="8">
    <location>
        <begin position="861"/>
        <end position="879"/>
    </location>
</feature>
<keyword evidence="7" id="KW-0539">Nucleus</keyword>
<dbReference type="GO" id="GO:0000974">
    <property type="term" value="C:Prp19 complex"/>
    <property type="evidence" value="ECO:0007669"/>
    <property type="project" value="TreeGrafter"/>
</dbReference>
<evidence type="ECO:0008006" key="14">
    <source>
        <dbReference type="Google" id="ProtNLM"/>
    </source>
</evidence>
<dbReference type="GO" id="GO:0071007">
    <property type="term" value="C:U2-type catalytic step 2 spliceosome"/>
    <property type="evidence" value="ECO:0007669"/>
    <property type="project" value="TreeGrafter"/>
</dbReference>
<dbReference type="Gene3D" id="1.25.40.430">
    <property type="match status" value="1"/>
</dbReference>